<dbReference type="SUPFAM" id="SSF53756">
    <property type="entry name" value="UDP-Glycosyltransferase/glycogen phosphorylase"/>
    <property type="match status" value="1"/>
</dbReference>
<comment type="caution">
    <text evidence="1">The sequence shown here is derived from an EMBL/GenBank/DDBJ whole genome shotgun (WGS) entry which is preliminary data.</text>
</comment>
<keyword evidence="2" id="KW-1185">Reference proteome</keyword>
<reference evidence="1 2" key="1">
    <citation type="submission" date="2023-01" db="EMBL/GenBank/DDBJ databases">
        <title>Description of Helicobacter ibis sp. nov. isolated from faecal droppings of black-faced ibis (Theristicus melanopis).</title>
        <authorList>
            <person name="Lopez-Cantillo M."/>
            <person name="Vidal-Veuthey B."/>
            <person name="Mella A."/>
            <person name="De La Haba R."/>
            <person name="Collado L."/>
        </authorList>
    </citation>
    <scope>NUCLEOTIDE SEQUENCE [LARGE SCALE GENOMIC DNA]</scope>
    <source>
        <strain evidence="1 2">A82</strain>
    </source>
</reference>
<dbReference type="EMBL" id="JAQHXR010000002">
    <property type="protein sequence ID" value="MDA3968784.1"/>
    <property type="molecule type" value="Genomic_DNA"/>
</dbReference>
<proteinExistence type="predicted"/>
<dbReference type="RefSeq" id="WP_271021080.1">
    <property type="nucleotide sequence ID" value="NZ_JAQHXR010000002.1"/>
</dbReference>
<sequence length="315" mass="35982">MLRAVIFADGKCGVGLGHISRAKALKYQLELLNIESLLLDSTLLESFVENESNTWSKELLVIDSYTLPLSLYTLASKVAKKCMFFDDYFRLDYPSGIIVNNAFNQNIDNYKAKYKNHSLLIGRNFMLLQAEFLQALQQNLKNQPKINKQIKKILITLGGDDILNLTQFIIDVINSVNENLKIYCIHKNLKEKNCLYNLSPKEMVALISSMDLCISACGQSLGEILACGRPCIALEVAQNQRGNLEGFKDSIFYIKEAWKLNKDEIQNMLLEHLKNIKNQKTREELSQNSLKILNNTSKWTTELHHIFGNKMLKIN</sequence>
<protein>
    <recommendedName>
        <fullName evidence="3">UDP-2,4-diacetamido-2,4, 6-trideoxy-beta-L-altropyranose hydrolase</fullName>
    </recommendedName>
</protein>
<accession>A0ABT4VDJ9</accession>
<dbReference type="Gene3D" id="3.40.50.11190">
    <property type="match status" value="1"/>
</dbReference>
<dbReference type="Gene3D" id="3.40.50.2000">
    <property type="entry name" value="Glycogen Phosphorylase B"/>
    <property type="match status" value="1"/>
</dbReference>
<evidence type="ECO:0000313" key="1">
    <source>
        <dbReference type="EMBL" id="MDA3968784.1"/>
    </source>
</evidence>
<evidence type="ECO:0008006" key="3">
    <source>
        <dbReference type="Google" id="ProtNLM"/>
    </source>
</evidence>
<organism evidence="1 2">
    <name type="scientific">Helicobacter ibis</name>
    <dbReference type="NCBI Taxonomy" id="2962633"/>
    <lineage>
        <taxon>Bacteria</taxon>
        <taxon>Pseudomonadati</taxon>
        <taxon>Campylobacterota</taxon>
        <taxon>Epsilonproteobacteria</taxon>
        <taxon>Campylobacterales</taxon>
        <taxon>Helicobacteraceae</taxon>
        <taxon>Helicobacter</taxon>
    </lineage>
</organism>
<name>A0ABT4VDJ9_9HELI</name>
<gene>
    <name evidence="1" type="ORF">PF021_03735</name>
</gene>
<evidence type="ECO:0000313" key="2">
    <source>
        <dbReference type="Proteomes" id="UP001210261"/>
    </source>
</evidence>
<dbReference type="Proteomes" id="UP001210261">
    <property type="component" value="Unassembled WGS sequence"/>
</dbReference>